<evidence type="ECO:0000256" key="5">
    <source>
        <dbReference type="ARBA" id="ARBA00022692"/>
    </source>
</evidence>
<keyword evidence="7" id="KW-0175">Coiled coil</keyword>
<name>A0A023FBR4_TRIIF</name>
<dbReference type="PANTHER" id="PTHR22593:SF2">
    <property type="entry name" value="TRANSMEMBRANE PROTEIN 18"/>
    <property type="match status" value="1"/>
</dbReference>
<evidence type="ECO:0000256" key="3">
    <source>
        <dbReference type="ARBA" id="ARBA00009971"/>
    </source>
</evidence>
<dbReference type="Pfam" id="PF14770">
    <property type="entry name" value="TMEM18"/>
    <property type="match status" value="1"/>
</dbReference>
<reference evidence="12" key="1">
    <citation type="journal article" date="2014" name="PLoS Negl. Trop. Dis.">
        <title>An updated insight into the Sialotranscriptome of Triatoma infestans: developmental stage and geographic variations.</title>
        <authorList>
            <person name="Schwarz A."/>
            <person name="Medrano-Mercado N."/>
            <person name="Schaub G.A."/>
            <person name="Struchiner C.J."/>
            <person name="Bargues M.D."/>
            <person name="Levy M.Z."/>
            <person name="Ribeiro J.M."/>
        </authorList>
    </citation>
    <scope>NUCLEOTIDE SEQUENCE</scope>
    <source>
        <strain evidence="12">Chile</strain>
        <tissue evidence="12">Salivary glands</tissue>
    </source>
</reference>
<evidence type="ECO:0000256" key="6">
    <source>
        <dbReference type="ARBA" id="ARBA00022989"/>
    </source>
</evidence>
<dbReference type="AlphaFoldDB" id="A0A023FBR4"/>
<accession>A0A023FBR4</accession>
<dbReference type="EMBL" id="GBBI01000278">
    <property type="protein sequence ID" value="JAC18434.1"/>
    <property type="molecule type" value="mRNA"/>
</dbReference>
<keyword evidence="10" id="KW-0539">Nucleus</keyword>
<dbReference type="PANTHER" id="PTHR22593">
    <property type="entry name" value="TRANSMEMBRANE PROTEIN 18"/>
    <property type="match status" value="1"/>
</dbReference>
<feature type="non-terminal residue" evidence="12">
    <location>
        <position position="1"/>
    </location>
</feature>
<feature type="transmembrane region" description="Helical" evidence="11">
    <location>
        <begin position="52"/>
        <end position="74"/>
    </location>
</feature>
<comment type="subcellular location">
    <subcellularLocation>
        <location evidence="2">Endomembrane system</location>
        <topology evidence="2">Multi-pass membrane protein</topology>
    </subcellularLocation>
    <subcellularLocation>
        <location evidence="1">Nucleus membrane</location>
    </subcellularLocation>
</comment>
<keyword evidence="9 11" id="KW-0472">Membrane</keyword>
<feature type="transmembrane region" description="Helical" evidence="11">
    <location>
        <begin position="28"/>
        <end position="46"/>
    </location>
</feature>
<feature type="transmembrane region" description="Helical" evidence="11">
    <location>
        <begin position="95"/>
        <end position="119"/>
    </location>
</feature>
<keyword evidence="5 11" id="KW-0812">Transmembrane</keyword>
<keyword evidence="6 11" id="KW-1133">Transmembrane helix</keyword>
<comment type="similarity">
    <text evidence="3">Belongs to the TMEM18 family.</text>
</comment>
<evidence type="ECO:0000313" key="12">
    <source>
        <dbReference type="EMBL" id="JAC18434.1"/>
    </source>
</evidence>
<sequence length="160" mass="19005">KKKQMETSKEFDFNFWAIIGSIEWRDPLLIGIILFHIAITLMAILTRNHNNFQVVLFLVLLLLVYFSENLNEFATHHWSYFFRMFSRQQYFDSKGMFISLIFSVPILLNCMVMMASWLWQSSELMVQLKNAQLKQIKSKSLVNNKQDDRINSVQVKSKEE</sequence>
<evidence type="ECO:0000256" key="2">
    <source>
        <dbReference type="ARBA" id="ARBA00004127"/>
    </source>
</evidence>
<evidence type="ECO:0000256" key="7">
    <source>
        <dbReference type="ARBA" id="ARBA00023054"/>
    </source>
</evidence>
<evidence type="ECO:0000256" key="9">
    <source>
        <dbReference type="ARBA" id="ARBA00023136"/>
    </source>
</evidence>
<proteinExistence type="evidence at transcript level"/>
<protein>
    <recommendedName>
        <fullName evidence="4">Transmembrane protein 18</fullName>
    </recommendedName>
</protein>
<dbReference type="GO" id="GO:0031965">
    <property type="term" value="C:nuclear membrane"/>
    <property type="evidence" value="ECO:0007669"/>
    <property type="project" value="UniProtKB-SubCell"/>
</dbReference>
<dbReference type="InterPro" id="IPR026721">
    <property type="entry name" value="TMEM18"/>
</dbReference>
<evidence type="ECO:0000256" key="11">
    <source>
        <dbReference type="SAM" id="Phobius"/>
    </source>
</evidence>
<evidence type="ECO:0000256" key="4">
    <source>
        <dbReference type="ARBA" id="ARBA00014253"/>
    </source>
</evidence>
<keyword evidence="8" id="KW-0238">DNA-binding</keyword>
<evidence type="ECO:0000256" key="1">
    <source>
        <dbReference type="ARBA" id="ARBA00004126"/>
    </source>
</evidence>
<dbReference type="GO" id="GO:0003677">
    <property type="term" value="F:DNA binding"/>
    <property type="evidence" value="ECO:0007669"/>
    <property type="project" value="UniProtKB-KW"/>
</dbReference>
<evidence type="ECO:0000256" key="8">
    <source>
        <dbReference type="ARBA" id="ARBA00023125"/>
    </source>
</evidence>
<organism evidence="12">
    <name type="scientific">Triatoma infestans</name>
    <name type="common">Assassin bug</name>
    <dbReference type="NCBI Taxonomy" id="30076"/>
    <lineage>
        <taxon>Eukaryota</taxon>
        <taxon>Metazoa</taxon>
        <taxon>Ecdysozoa</taxon>
        <taxon>Arthropoda</taxon>
        <taxon>Hexapoda</taxon>
        <taxon>Insecta</taxon>
        <taxon>Pterygota</taxon>
        <taxon>Neoptera</taxon>
        <taxon>Paraneoptera</taxon>
        <taxon>Hemiptera</taxon>
        <taxon>Heteroptera</taxon>
        <taxon>Panheteroptera</taxon>
        <taxon>Cimicomorpha</taxon>
        <taxon>Reduviidae</taxon>
        <taxon>Triatominae</taxon>
        <taxon>Triatoma</taxon>
    </lineage>
</organism>
<evidence type="ECO:0000256" key="10">
    <source>
        <dbReference type="ARBA" id="ARBA00023242"/>
    </source>
</evidence>